<dbReference type="Proteomes" id="UP001310248">
    <property type="component" value="Unassembled WGS sequence"/>
</dbReference>
<proteinExistence type="predicted"/>
<feature type="compositionally biased region" description="Polar residues" evidence="1">
    <location>
        <begin position="177"/>
        <end position="186"/>
    </location>
</feature>
<keyword evidence="3" id="KW-1185">Reference proteome</keyword>
<accession>A0ABU7G909</accession>
<gene>
    <name evidence="2" type="ORF">SNR37_001189</name>
</gene>
<name>A0ABU7G909_9ALTE</name>
<reference evidence="2 3" key="2">
    <citation type="submission" date="2023-12" db="EMBL/GenBank/DDBJ databases">
        <authorList>
            <consortium name="Cladostephus spongiosus"/>
            <person name="Lorente B."/>
            <person name="Cabral C."/>
            <person name="Frias J."/>
            <person name="Faria J."/>
            <person name="Toubarro D."/>
        </authorList>
    </citation>
    <scope>NUCLEOTIDE SEQUENCE [LARGE SCALE GENOMIC DNA]</scope>
    <source>
        <strain evidence="2 3">ZMCS4</strain>
    </source>
</reference>
<sequence length="201" mass="22938">MDKTLTQIHCNCCDCSTTTDQVNGWRVFLYNGLELPLRRTLGWCKQCEDLVTAEEFRDINLIIKEMGELVRQVSALEKTLKTNYWQRLFNRKLRRVRRRSVENLLTLGAELDVARQRANHAKCVCCGSLDVAVIDSSLNIIGQFWQRSNDKEVATGLVHPQCGGEFIARPVKKVKSTQFSHSSSLQPREKSQPDNNQQSVA</sequence>
<reference evidence="3" key="1">
    <citation type="submission" date="2023-07" db="EMBL/GenBank/DDBJ databases">
        <title>Draft genome sequence of Agarivorans aestuarii strain ZMCS4, a CAZymes producing bacteria isolated from the marine brown algae Clodostephus spongiosus.</title>
        <authorList>
            <person name="Lorente B."/>
            <person name="Cabral C."/>
            <person name="Frias J."/>
            <person name="Faria J."/>
            <person name="Toubarro D."/>
        </authorList>
    </citation>
    <scope>NUCLEOTIDE SEQUENCE [LARGE SCALE GENOMIC DNA]</scope>
    <source>
        <strain evidence="3">ZMCS4</strain>
    </source>
</reference>
<dbReference type="RefSeq" id="WP_329776639.1">
    <property type="nucleotide sequence ID" value="NZ_JAYDYW010000016.1"/>
</dbReference>
<evidence type="ECO:0000313" key="2">
    <source>
        <dbReference type="EMBL" id="MEE1675862.1"/>
    </source>
</evidence>
<comment type="caution">
    <text evidence="2">The sequence shown here is derived from an EMBL/GenBank/DDBJ whole genome shotgun (WGS) entry which is preliminary data.</text>
</comment>
<feature type="region of interest" description="Disordered" evidence="1">
    <location>
        <begin position="177"/>
        <end position="201"/>
    </location>
</feature>
<dbReference type="EMBL" id="JAYDYW010000016">
    <property type="protein sequence ID" value="MEE1675862.1"/>
    <property type="molecule type" value="Genomic_DNA"/>
</dbReference>
<evidence type="ECO:0000313" key="3">
    <source>
        <dbReference type="Proteomes" id="UP001310248"/>
    </source>
</evidence>
<evidence type="ECO:0000256" key="1">
    <source>
        <dbReference type="SAM" id="MobiDB-lite"/>
    </source>
</evidence>
<protein>
    <submittedName>
        <fullName evidence="2">Uncharacterized protein</fullName>
    </submittedName>
</protein>
<organism evidence="2 3">
    <name type="scientific">Agarivorans aestuarii</name>
    <dbReference type="NCBI Taxonomy" id="1563703"/>
    <lineage>
        <taxon>Bacteria</taxon>
        <taxon>Pseudomonadati</taxon>
        <taxon>Pseudomonadota</taxon>
        <taxon>Gammaproteobacteria</taxon>
        <taxon>Alteromonadales</taxon>
        <taxon>Alteromonadaceae</taxon>
        <taxon>Agarivorans</taxon>
    </lineage>
</organism>